<gene>
    <name evidence="4" type="ORF">BWX89_01082</name>
</gene>
<evidence type="ECO:0000256" key="1">
    <source>
        <dbReference type="ARBA" id="ARBA00006285"/>
    </source>
</evidence>
<evidence type="ECO:0000256" key="2">
    <source>
        <dbReference type="ARBA" id="ARBA00022801"/>
    </source>
</evidence>
<reference evidence="4" key="1">
    <citation type="submission" date="2017-02" db="EMBL/GenBank/DDBJ databases">
        <title>Delving into the versatile metabolic prowess of the omnipresent phylum Bacteroidetes.</title>
        <authorList>
            <person name="Nobu M.K."/>
            <person name="Mei R."/>
            <person name="Narihiro T."/>
            <person name="Kuroda K."/>
            <person name="Liu W.-T."/>
        </authorList>
    </citation>
    <scope>NUCLEOTIDE SEQUENCE</scope>
    <source>
        <strain evidence="4">ADurb.Bin131</strain>
    </source>
</reference>
<dbReference type="InterPro" id="IPR038901">
    <property type="entry name" value="HEXDC-like"/>
</dbReference>
<dbReference type="Gene3D" id="3.20.20.80">
    <property type="entry name" value="Glycosidases"/>
    <property type="match status" value="1"/>
</dbReference>
<dbReference type="EMBL" id="MWDQ01000093">
    <property type="protein sequence ID" value="OQB73166.1"/>
    <property type="molecule type" value="Genomic_DNA"/>
</dbReference>
<dbReference type="PANTHER" id="PTHR21040:SF8">
    <property type="entry name" value="BCDNA.GH04120"/>
    <property type="match status" value="1"/>
</dbReference>
<accession>A0A1V6C8D9</accession>
<dbReference type="GO" id="GO:0004563">
    <property type="term" value="F:beta-N-acetylhexosaminidase activity"/>
    <property type="evidence" value="ECO:0007669"/>
    <property type="project" value="UniProtKB-ARBA"/>
</dbReference>
<keyword evidence="2 4" id="KW-0378">Hydrolase</keyword>
<protein>
    <submittedName>
        <fullName evidence="4">Glycosyl hydrolase family 20, catalytic domain</fullName>
    </submittedName>
</protein>
<name>A0A1V6C8D9_UNCT6</name>
<dbReference type="Proteomes" id="UP000485562">
    <property type="component" value="Unassembled WGS sequence"/>
</dbReference>
<dbReference type="InterPro" id="IPR015883">
    <property type="entry name" value="Glyco_hydro_20_cat"/>
</dbReference>
<proteinExistence type="inferred from homology"/>
<dbReference type="AlphaFoldDB" id="A0A1V6C8D9"/>
<dbReference type="SUPFAM" id="SSF51445">
    <property type="entry name" value="(Trans)glycosidases"/>
    <property type="match status" value="1"/>
</dbReference>
<dbReference type="InterPro" id="IPR017853">
    <property type="entry name" value="GH"/>
</dbReference>
<dbReference type="PANTHER" id="PTHR21040">
    <property type="entry name" value="BCDNA.GH04120"/>
    <property type="match status" value="1"/>
</dbReference>
<dbReference type="GO" id="GO:0005975">
    <property type="term" value="P:carbohydrate metabolic process"/>
    <property type="evidence" value="ECO:0007669"/>
    <property type="project" value="InterPro"/>
</dbReference>
<evidence type="ECO:0000259" key="3">
    <source>
        <dbReference type="Pfam" id="PF00728"/>
    </source>
</evidence>
<feature type="domain" description="Glycoside hydrolase family 20 catalytic" evidence="3">
    <location>
        <begin position="16"/>
        <end position="224"/>
    </location>
</feature>
<organism evidence="4">
    <name type="scientific">candidate division TA06 bacterium ADurb.Bin131</name>
    <dbReference type="NCBI Taxonomy" id="1852827"/>
    <lineage>
        <taxon>Bacteria</taxon>
        <taxon>Bacteria division TA06</taxon>
    </lineage>
</organism>
<evidence type="ECO:0000313" key="4">
    <source>
        <dbReference type="EMBL" id="OQB73166.1"/>
    </source>
</evidence>
<dbReference type="Pfam" id="PF00728">
    <property type="entry name" value="Glyco_hydro_20"/>
    <property type="match status" value="1"/>
</dbReference>
<comment type="caution">
    <text evidence="4">The sequence shown here is derived from an EMBL/GenBank/DDBJ whole genome shotgun (WGS) entry which is preliminary data.</text>
</comment>
<sequence length="447" mass="51878">MKEKFFSHNKPVVAIRGIHLDLKGLPPTPERLFEVLDLAYESRINCLLVEWEDTYPWKIYPELKNQTAYSTGTIRKFLDKARNLNIEIIPLVQSFGHMENVLSKKRFKNLREVPDNVSDLCPLKKESHDTILKMIKDILTTHKNIRYFHLGGDEVWSFGSCEKCKKFVEKYGTNTLYLYHLEPIFRFLKSLGIRPIIWDDMIRKWKTPDIKKISKLTDLMCWSYGVDPLSSIGRDTLNRFEKTGCTIWLASAYKGADGAFADVPNTQLRVVNMKTWMEYAKKNKVKGVVATGWSRYNTFLSPCEGIEAGLDCFVLAGKIIWDGSISENPTIWAENFLKHCQKKGIHTDHFYECRKVSEQMQNMRDLIFSQARNFLQQAHLVGEPERVNPIRAKEARESLLKSLKGLRQCAKEWEKAHAGVIPKFWIKKYILSRVEPAKKIIKLVLTK</sequence>
<comment type="similarity">
    <text evidence="1">Belongs to the glycosyl hydrolase 20 family.</text>
</comment>